<comment type="caution">
    <text evidence="2">The sequence shown here is derived from an EMBL/GenBank/DDBJ whole genome shotgun (WGS) entry which is preliminary data.</text>
</comment>
<dbReference type="EMBL" id="PHNJ01000006">
    <property type="protein sequence ID" value="TYL38199.1"/>
    <property type="molecule type" value="Genomic_DNA"/>
</dbReference>
<dbReference type="InterPro" id="IPR035986">
    <property type="entry name" value="PKD_dom_sf"/>
</dbReference>
<feature type="domain" description="PKD" evidence="1">
    <location>
        <begin position="1125"/>
        <end position="1194"/>
    </location>
</feature>
<evidence type="ECO:0000313" key="2">
    <source>
        <dbReference type="EMBL" id="TYL38199.1"/>
    </source>
</evidence>
<dbReference type="PANTHER" id="PTHR34512:SF30">
    <property type="entry name" value="OUTER MEMBRANE PROTEIN ASSEMBLY FACTOR BAMB"/>
    <property type="match status" value="1"/>
</dbReference>
<dbReference type="SMART" id="SM00564">
    <property type="entry name" value="PQQ"/>
    <property type="match status" value="21"/>
</dbReference>
<dbReference type="InterPro" id="IPR015943">
    <property type="entry name" value="WD40/YVTN_repeat-like_dom_sf"/>
</dbReference>
<gene>
    <name evidence="2" type="ORF">CV102_13450</name>
</gene>
<evidence type="ECO:0000313" key="3">
    <source>
        <dbReference type="Proteomes" id="UP000766904"/>
    </source>
</evidence>
<dbReference type="Gene3D" id="2.40.10.480">
    <property type="match status" value="1"/>
</dbReference>
<dbReference type="AlphaFoldDB" id="A0A8J8TRY6"/>
<dbReference type="Gene3D" id="2.130.10.10">
    <property type="entry name" value="YVTN repeat-like/Quinoprotein amine dehydrogenase"/>
    <property type="match status" value="5"/>
</dbReference>
<sequence>MSRENGVRRRDTLKLMGIFGLGAAGVVPTVGTADGDYPVDASEWFMYGRTADQTGYNDNTTGPADDADGVTLDWWETLDAAVSAPAVDSDRAYVAAENLYGIDVDEGEVDWELEIDGDFWDRPALMDGNVLALERDWSGDTTHLHSVDAASGTRQWDQSVSDGAMPPVADEARAYVGDQEEVRALELSTGEEEWSYSPQEYISTLPALVDGVLYVGTEEYWSEDTPYLHAIDADSGLGQWTAEPGTGDITDLAVGDDFIFVSTDNGDVEAYDTSGSLQWAENDVADTVRHLTLDDNRLYVATHAGIIALEPTSGNQDWSQPVGPISDKPAVSTAGLFVGTSNEHVVVLEPESGDIIWHRVHDGTIFGPVVTDDRAFVGGSRTLRAHTTGKLPETTVPEIPAGEWRFHGYDTAGTGHNPTASVPDADADGPHLRWWQTFDTSVSAPAVDEDTAYVAADDIYALDTDDGSVRWQYETEDHFTGDQPVLAGDLVFGIERDWSDDPVRIHAIDPEYGTRRWDADIDDDIQHPVAGDERVFLTSGETVRARSLLSGQQEWQFELREPPATTPVLAHDRLYVGTEEYWSDDEAYVYAINAATGNAIGRIDYPDGGDVASMAASDDQLYVVFETGGIIAYDRDGNEQWSHDGSADWFDYVGTDGERVYLTTSDSSGVTALDPDDGSVLWRTSSLGRAAYPPASTPSGVLVGTEHNNVVLLDPESGDILWWRQHDDDIAGPVAVEGDVYVGGSSTLRVHAEGEMSTVEPETVGPLAWHTAGRTATRSSYTDGEPGPTAEDSFEQLWQIDTGYDITTPPASDGRVGYVAADSLFAYDLRTGDLLWEYETDDHFEYPRPTIVEDTVLAIERDWSGDAERLHAVDRQTGSKNWTAPVADGVRSPVVGDNLVFLTAGSYIEARTLSDGDFVWRFELEEDVGTDPVLSLSDGRLYIGTEAYWSDDAAHVYAINAATGNGLWRVRREGGDVTSIAVSDSGETIYVAFGMDGIVAYDRDGHEQWNHDGSADWFDHVGTDGELIYVATTDSTGLSALDADTGHLVWRTGVDDPITSRPAISDQAVFVGTVENEVIAVDADTGDRLWQRVHDGSAASPTVIGNRAYVAGESPNLRTFVDAIPPVATLGHDDEIPVDEPITFHAEESEPGDAAIAEYRWDFTGDGEVDATGEQVEYTFEEEGSHEVRLTVSDENDVVDVDREIITVSEDPDDPLEEYRNDDGVVDTTGLREGIDHWRNGDLGTDLLRDVIDAWRTGA</sequence>
<dbReference type="InterPro" id="IPR002372">
    <property type="entry name" value="PQQ_rpt_dom"/>
</dbReference>
<dbReference type="Gene3D" id="2.40.128.630">
    <property type="match status" value="1"/>
</dbReference>
<dbReference type="SMART" id="SM00089">
    <property type="entry name" value="PKD"/>
    <property type="match status" value="1"/>
</dbReference>
<dbReference type="RefSeq" id="WP_148858512.1">
    <property type="nucleotide sequence ID" value="NZ_PHNJ01000006.1"/>
</dbReference>
<name>A0A8J8TRY6_9EURY</name>
<organism evidence="2 3">
    <name type="scientific">Natronococcus pandeyae</name>
    <dbReference type="NCBI Taxonomy" id="2055836"/>
    <lineage>
        <taxon>Archaea</taxon>
        <taxon>Methanobacteriati</taxon>
        <taxon>Methanobacteriota</taxon>
        <taxon>Stenosarchaea group</taxon>
        <taxon>Halobacteria</taxon>
        <taxon>Halobacteriales</taxon>
        <taxon>Natrialbaceae</taxon>
        <taxon>Natronococcus</taxon>
    </lineage>
</organism>
<keyword evidence="3" id="KW-1185">Reference proteome</keyword>
<dbReference type="InterPro" id="IPR018391">
    <property type="entry name" value="PQQ_b-propeller_rpt"/>
</dbReference>
<dbReference type="PANTHER" id="PTHR34512">
    <property type="entry name" value="CELL SURFACE PROTEIN"/>
    <property type="match status" value="1"/>
</dbReference>
<dbReference type="Proteomes" id="UP000766904">
    <property type="component" value="Unassembled WGS sequence"/>
</dbReference>
<dbReference type="OrthoDB" id="12293at2157"/>
<dbReference type="SUPFAM" id="SSF50998">
    <property type="entry name" value="Quinoprotein alcohol dehydrogenase-like"/>
    <property type="match status" value="5"/>
</dbReference>
<dbReference type="SUPFAM" id="SSF49299">
    <property type="entry name" value="PKD domain"/>
    <property type="match status" value="1"/>
</dbReference>
<dbReference type="InterPro" id="IPR013783">
    <property type="entry name" value="Ig-like_fold"/>
</dbReference>
<dbReference type="InterPro" id="IPR000601">
    <property type="entry name" value="PKD_dom"/>
</dbReference>
<protein>
    <recommendedName>
        <fullName evidence="1">PKD domain-containing protein</fullName>
    </recommendedName>
</protein>
<accession>A0A8J8TRY6</accession>
<dbReference type="InterPro" id="IPR011047">
    <property type="entry name" value="Quinoprotein_ADH-like_sf"/>
</dbReference>
<dbReference type="CDD" id="cd00146">
    <property type="entry name" value="PKD"/>
    <property type="match status" value="1"/>
</dbReference>
<evidence type="ECO:0000259" key="1">
    <source>
        <dbReference type="PROSITE" id="PS50093"/>
    </source>
</evidence>
<dbReference type="PROSITE" id="PS50093">
    <property type="entry name" value="PKD"/>
    <property type="match status" value="1"/>
</dbReference>
<proteinExistence type="predicted"/>
<dbReference type="Pfam" id="PF18911">
    <property type="entry name" value="PKD_4"/>
    <property type="match status" value="1"/>
</dbReference>
<dbReference type="InterPro" id="IPR022409">
    <property type="entry name" value="PKD/Chitinase_dom"/>
</dbReference>
<dbReference type="Pfam" id="PF13360">
    <property type="entry name" value="PQQ_2"/>
    <property type="match status" value="5"/>
</dbReference>
<dbReference type="Gene3D" id="2.60.40.10">
    <property type="entry name" value="Immunoglobulins"/>
    <property type="match status" value="1"/>
</dbReference>
<reference evidence="2" key="1">
    <citation type="submission" date="2017-11" db="EMBL/GenBank/DDBJ databases">
        <authorList>
            <person name="Kajale S.C."/>
            <person name="Sharma A."/>
        </authorList>
    </citation>
    <scope>NUCLEOTIDE SEQUENCE</scope>
    <source>
        <strain evidence="2">LS1_42</strain>
    </source>
</reference>